<comment type="caution">
    <text evidence="1">The sequence shown here is derived from an EMBL/GenBank/DDBJ whole genome shotgun (WGS) entry which is preliminary data.</text>
</comment>
<proteinExistence type="predicted"/>
<name>A0ABW3CJY8_9ACTN</name>
<organism evidence="1 2">
    <name type="scientific">Actinomadura adrarensis</name>
    <dbReference type="NCBI Taxonomy" id="1819600"/>
    <lineage>
        <taxon>Bacteria</taxon>
        <taxon>Bacillati</taxon>
        <taxon>Actinomycetota</taxon>
        <taxon>Actinomycetes</taxon>
        <taxon>Streptosporangiales</taxon>
        <taxon>Thermomonosporaceae</taxon>
        <taxon>Actinomadura</taxon>
    </lineage>
</organism>
<keyword evidence="2" id="KW-1185">Reference proteome</keyword>
<dbReference type="Gene3D" id="3.40.50.1820">
    <property type="entry name" value="alpha/beta hydrolase"/>
    <property type="match status" value="1"/>
</dbReference>
<protein>
    <submittedName>
        <fullName evidence="1">Alpha/beta fold hydrolase</fullName>
    </submittedName>
</protein>
<dbReference type="GO" id="GO:0016787">
    <property type="term" value="F:hydrolase activity"/>
    <property type="evidence" value="ECO:0007669"/>
    <property type="project" value="UniProtKB-KW"/>
</dbReference>
<reference evidence="2" key="1">
    <citation type="journal article" date="2019" name="Int. J. Syst. Evol. Microbiol.">
        <title>The Global Catalogue of Microorganisms (GCM) 10K type strain sequencing project: providing services to taxonomists for standard genome sequencing and annotation.</title>
        <authorList>
            <consortium name="The Broad Institute Genomics Platform"/>
            <consortium name="The Broad Institute Genome Sequencing Center for Infectious Disease"/>
            <person name="Wu L."/>
            <person name="Ma J."/>
        </authorList>
    </citation>
    <scope>NUCLEOTIDE SEQUENCE [LARGE SCALE GENOMIC DNA]</scope>
    <source>
        <strain evidence="2">JCM 31696</strain>
    </source>
</reference>
<sequence length="63" mass="6668">VPTTVAFGSRDLVLVRRSRRLDELPPGTRVGKLPGCGHVPMSDDPEAVTALIAETAGVSDRQV</sequence>
<dbReference type="SUPFAM" id="SSF53474">
    <property type="entry name" value="alpha/beta-Hydrolases"/>
    <property type="match status" value="1"/>
</dbReference>
<dbReference type="EMBL" id="JBHTIR010002767">
    <property type="protein sequence ID" value="MFD0854205.1"/>
    <property type="molecule type" value="Genomic_DNA"/>
</dbReference>
<dbReference type="Proteomes" id="UP001597083">
    <property type="component" value="Unassembled WGS sequence"/>
</dbReference>
<evidence type="ECO:0000313" key="1">
    <source>
        <dbReference type="EMBL" id="MFD0854205.1"/>
    </source>
</evidence>
<evidence type="ECO:0000313" key="2">
    <source>
        <dbReference type="Proteomes" id="UP001597083"/>
    </source>
</evidence>
<accession>A0ABW3CJY8</accession>
<gene>
    <name evidence="1" type="ORF">ACFQ07_18350</name>
</gene>
<keyword evidence="1" id="KW-0378">Hydrolase</keyword>
<feature type="non-terminal residue" evidence="1">
    <location>
        <position position="1"/>
    </location>
</feature>
<dbReference type="InterPro" id="IPR029058">
    <property type="entry name" value="AB_hydrolase_fold"/>
</dbReference>